<gene>
    <name evidence="2" type="ORF">ABT384_06020</name>
</gene>
<evidence type="ECO:0000313" key="3">
    <source>
        <dbReference type="Proteomes" id="UP001486207"/>
    </source>
</evidence>
<keyword evidence="1" id="KW-0472">Membrane</keyword>
<evidence type="ECO:0008006" key="4">
    <source>
        <dbReference type="Google" id="ProtNLM"/>
    </source>
</evidence>
<accession>A0ABV1XL70</accession>
<organism evidence="2 3">
    <name type="scientific">Streptomyces lanatus</name>
    <dbReference type="NCBI Taxonomy" id="66900"/>
    <lineage>
        <taxon>Bacteria</taxon>
        <taxon>Bacillati</taxon>
        <taxon>Actinomycetota</taxon>
        <taxon>Actinomycetes</taxon>
        <taxon>Kitasatosporales</taxon>
        <taxon>Streptomycetaceae</taxon>
        <taxon>Streptomyces</taxon>
    </lineage>
</organism>
<proteinExistence type="predicted"/>
<keyword evidence="1" id="KW-1133">Transmembrane helix</keyword>
<feature type="transmembrane region" description="Helical" evidence="1">
    <location>
        <begin position="145"/>
        <end position="165"/>
    </location>
</feature>
<name>A0ABV1XL70_9ACTN</name>
<keyword evidence="1" id="KW-0812">Transmembrane</keyword>
<evidence type="ECO:0000313" key="2">
    <source>
        <dbReference type="EMBL" id="MER7372205.1"/>
    </source>
</evidence>
<protein>
    <recommendedName>
        <fullName evidence="4">Integral membrane protein</fullName>
    </recommendedName>
</protein>
<dbReference type="RefSeq" id="WP_190069634.1">
    <property type="nucleotide sequence ID" value="NZ_BNBM01000003.1"/>
</dbReference>
<reference evidence="2 3" key="1">
    <citation type="submission" date="2024-06" db="EMBL/GenBank/DDBJ databases">
        <title>The Natural Products Discovery Center: Release of the First 8490 Sequenced Strains for Exploring Actinobacteria Biosynthetic Diversity.</title>
        <authorList>
            <person name="Kalkreuter E."/>
            <person name="Kautsar S.A."/>
            <person name="Yang D."/>
            <person name="Bader C.D."/>
            <person name="Teijaro C.N."/>
            <person name="Fluegel L."/>
            <person name="Davis C.M."/>
            <person name="Simpson J.R."/>
            <person name="Lauterbach L."/>
            <person name="Steele A.D."/>
            <person name="Gui C."/>
            <person name="Meng S."/>
            <person name="Li G."/>
            <person name="Viehrig K."/>
            <person name="Ye F."/>
            <person name="Su P."/>
            <person name="Kiefer A.F."/>
            <person name="Nichols A."/>
            <person name="Cepeda A.J."/>
            <person name="Yan W."/>
            <person name="Fan B."/>
            <person name="Jiang Y."/>
            <person name="Adhikari A."/>
            <person name="Zheng C.-J."/>
            <person name="Schuster L."/>
            <person name="Cowan T.M."/>
            <person name="Smanski M.J."/>
            <person name="Chevrette M.G."/>
            <person name="De Carvalho L.P.S."/>
            <person name="Shen B."/>
        </authorList>
    </citation>
    <scope>NUCLEOTIDE SEQUENCE [LARGE SCALE GENOMIC DNA]</scope>
    <source>
        <strain evidence="2 3">NPDC000155</strain>
    </source>
</reference>
<comment type="caution">
    <text evidence="2">The sequence shown here is derived from an EMBL/GenBank/DDBJ whole genome shotgun (WGS) entry which is preliminary data.</text>
</comment>
<dbReference type="EMBL" id="JBEPFB010000002">
    <property type="protein sequence ID" value="MER7372205.1"/>
    <property type="molecule type" value="Genomic_DNA"/>
</dbReference>
<sequence>MASPTQHDEVRKVYITCRLGKGELNRLFNLAPEGTPVASVSISTQRASTRYSAGTLSGLVDHVRNSNATGNLDDWDNLALEAADSAGDRKVAIAIDAERVEVQVSGRDATWVHGQAARIELFLKAAGGRPRRDREDRTKRLKTTLLLYLITIPYIAGMLVTLKIVEPQSFKPNPSSSGGDSWQGTVAILAYSVTMAVVYWIGFKLFNRANRAVLKPTVEIPHGSWWSRSSSADKIALGSLVVAVLSVVVAAVTLGKDL</sequence>
<keyword evidence="3" id="KW-1185">Reference proteome</keyword>
<dbReference type="Proteomes" id="UP001486207">
    <property type="component" value="Unassembled WGS sequence"/>
</dbReference>
<feature type="transmembrane region" description="Helical" evidence="1">
    <location>
        <begin position="185"/>
        <end position="206"/>
    </location>
</feature>
<feature type="transmembrane region" description="Helical" evidence="1">
    <location>
        <begin position="235"/>
        <end position="255"/>
    </location>
</feature>
<evidence type="ECO:0000256" key="1">
    <source>
        <dbReference type="SAM" id="Phobius"/>
    </source>
</evidence>